<dbReference type="EMBL" id="VTPC01005333">
    <property type="protein sequence ID" value="KAF2896163.1"/>
    <property type="molecule type" value="Genomic_DNA"/>
</dbReference>
<proteinExistence type="predicted"/>
<evidence type="ECO:0000313" key="3">
    <source>
        <dbReference type="Proteomes" id="UP000801492"/>
    </source>
</evidence>
<organism evidence="2 3">
    <name type="scientific">Ignelater luminosus</name>
    <name type="common">Cucubano</name>
    <name type="synonym">Pyrophorus luminosus</name>
    <dbReference type="NCBI Taxonomy" id="2038154"/>
    <lineage>
        <taxon>Eukaryota</taxon>
        <taxon>Metazoa</taxon>
        <taxon>Ecdysozoa</taxon>
        <taxon>Arthropoda</taxon>
        <taxon>Hexapoda</taxon>
        <taxon>Insecta</taxon>
        <taxon>Pterygota</taxon>
        <taxon>Neoptera</taxon>
        <taxon>Endopterygota</taxon>
        <taxon>Coleoptera</taxon>
        <taxon>Polyphaga</taxon>
        <taxon>Elateriformia</taxon>
        <taxon>Elateroidea</taxon>
        <taxon>Elateridae</taxon>
        <taxon>Agrypninae</taxon>
        <taxon>Pyrophorini</taxon>
        <taxon>Ignelater</taxon>
    </lineage>
</organism>
<evidence type="ECO:0000256" key="1">
    <source>
        <dbReference type="SAM" id="MobiDB-lite"/>
    </source>
</evidence>
<protein>
    <submittedName>
        <fullName evidence="2">Uncharacterized protein</fullName>
    </submittedName>
</protein>
<accession>A0A8K0D424</accession>
<gene>
    <name evidence="2" type="ORF">ILUMI_10010</name>
</gene>
<sequence length="109" mass="12438">MKYDDVVLKDNKDIANAFAEKKLRYVQSLRMETELTVTTINPQRCCLHEDKLNVEFQHDSEGVGSELQASVATPSLRVQRQNPPKPRSINRCSGTWYLEPETENTASAR</sequence>
<feature type="compositionally biased region" description="Polar residues" evidence="1">
    <location>
        <begin position="67"/>
        <end position="82"/>
    </location>
</feature>
<comment type="caution">
    <text evidence="2">The sequence shown here is derived from an EMBL/GenBank/DDBJ whole genome shotgun (WGS) entry which is preliminary data.</text>
</comment>
<feature type="region of interest" description="Disordered" evidence="1">
    <location>
        <begin position="63"/>
        <end position="109"/>
    </location>
</feature>
<evidence type="ECO:0000313" key="2">
    <source>
        <dbReference type="EMBL" id="KAF2896163.1"/>
    </source>
</evidence>
<dbReference type="Proteomes" id="UP000801492">
    <property type="component" value="Unassembled WGS sequence"/>
</dbReference>
<name>A0A8K0D424_IGNLU</name>
<dbReference type="AlphaFoldDB" id="A0A8K0D424"/>
<reference evidence="2" key="1">
    <citation type="submission" date="2019-08" db="EMBL/GenBank/DDBJ databases">
        <title>The genome of the North American firefly Photinus pyralis.</title>
        <authorList>
            <consortium name="Photinus pyralis genome working group"/>
            <person name="Fallon T.R."/>
            <person name="Sander Lower S.E."/>
            <person name="Weng J.-K."/>
        </authorList>
    </citation>
    <scope>NUCLEOTIDE SEQUENCE</scope>
    <source>
        <strain evidence="2">TRF0915ILg1</strain>
        <tissue evidence="2">Whole body</tissue>
    </source>
</reference>
<keyword evidence="3" id="KW-1185">Reference proteome</keyword>